<evidence type="ECO:0000313" key="3">
    <source>
        <dbReference type="EMBL" id="WPB01122.1"/>
    </source>
</evidence>
<dbReference type="AlphaFoldDB" id="A0A2G5HLQ1"/>
<evidence type="ECO:0000313" key="2">
    <source>
        <dbReference type="EMBL" id="PIA93445.1"/>
    </source>
</evidence>
<organism evidence="2 4">
    <name type="scientific">Cercospora beticola</name>
    <name type="common">Sugarbeet leaf spot fungus</name>
    <dbReference type="NCBI Taxonomy" id="122368"/>
    <lineage>
        <taxon>Eukaryota</taxon>
        <taxon>Fungi</taxon>
        <taxon>Dikarya</taxon>
        <taxon>Ascomycota</taxon>
        <taxon>Pezizomycotina</taxon>
        <taxon>Dothideomycetes</taxon>
        <taxon>Dothideomycetidae</taxon>
        <taxon>Mycosphaerellales</taxon>
        <taxon>Mycosphaerellaceae</taxon>
        <taxon>Cercospora</taxon>
    </lineage>
</organism>
<sequence length="396" mass="44646">MSVGVLTEFGFLYEGSDFEAWKTCMRVTLRARNGLEPADLPPTHPQMDNEQLMALMESDDKIQEAMRDAALHCNQLEVSRLKGHITKLKDHAAKLEARLDAFTQAAVFDPLKRVACVMEEARIPLRNPPRPKMSTFVAAKVPKEKVVNEASDIQYMCRWISRLLLPRIPDTAKGDIASFFKSLSALVKPFPFLRLTPEIRQRIYVLAIDNGLTIDEDEPNLSICSVNRATRKEVRPIFYQQATFAHPGLYHIYERKRDWSPKGVLKAISNWSRLDVRDCMKYLRAFRIRTCVGKLDGWGVFATVTFRFSPETGLSSDVSLEDGTLCTKSIAALDKHVAFVQGRRKAMKLQGESVVMAVLNFPDLWEPGVLRLSGDCNCQTVEGGSMALAHHVSTRC</sequence>
<protein>
    <submittedName>
        <fullName evidence="2">Uncharacterized protein</fullName>
    </submittedName>
</protein>
<dbReference type="EMBL" id="CP134187">
    <property type="protein sequence ID" value="WPB01122.1"/>
    <property type="molecule type" value="Genomic_DNA"/>
</dbReference>
<evidence type="ECO:0000313" key="5">
    <source>
        <dbReference type="Proteomes" id="UP001302367"/>
    </source>
</evidence>
<keyword evidence="5" id="KW-1185">Reference proteome</keyword>
<dbReference type="Proteomes" id="UP000230605">
    <property type="component" value="Chromosome 4"/>
</dbReference>
<feature type="coiled-coil region" evidence="1">
    <location>
        <begin position="78"/>
        <end position="105"/>
    </location>
</feature>
<gene>
    <name evidence="2" type="ORF">CB0940_03920</name>
    <name evidence="3" type="ORF">RHO25_005743</name>
</gene>
<reference evidence="3 5" key="2">
    <citation type="submission" date="2023-09" db="EMBL/GenBank/DDBJ databases">
        <title>Complete-Gapless Cercospora beticola genome.</title>
        <authorList>
            <person name="Wyatt N.A."/>
            <person name="Spanner R.E."/>
            <person name="Bolton M.D."/>
        </authorList>
    </citation>
    <scope>NUCLEOTIDE SEQUENCE [LARGE SCALE GENOMIC DNA]</scope>
    <source>
        <strain evidence="3">Cb09-40</strain>
    </source>
</reference>
<dbReference type="Proteomes" id="UP001302367">
    <property type="component" value="Chromosome 4"/>
</dbReference>
<name>A0A2G5HLQ1_CERBT</name>
<dbReference type="EMBL" id="LKMD01000105">
    <property type="protein sequence ID" value="PIA93445.1"/>
    <property type="molecule type" value="Genomic_DNA"/>
</dbReference>
<reference evidence="2 4" key="1">
    <citation type="submission" date="2015-10" db="EMBL/GenBank/DDBJ databases">
        <title>The cercosporin biosynthetic gene cluster was horizontally transferred to several fungal lineages and shown to be expanded in Cercospora beticola based on microsynteny with recipient genomes.</title>
        <authorList>
            <person name="De Jonge R."/>
            <person name="Ebert M.K."/>
            <person name="Suttle J.C."/>
            <person name="Jurick Ii W.M."/>
            <person name="Secor G.A."/>
            <person name="Thomma B.P."/>
            <person name="Van De Peer Y."/>
            <person name="Bolton M.D."/>
        </authorList>
    </citation>
    <scope>NUCLEOTIDE SEQUENCE [LARGE SCALE GENOMIC DNA]</scope>
    <source>
        <strain evidence="2 4">09-40</strain>
    </source>
</reference>
<accession>A0A2G5HLQ1</accession>
<keyword evidence="1" id="KW-0175">Coiled coil</keyword>
<dbReference type="OrthoDB" id="3650755at2759"/>
<evidence type="ECO:0000313" key="4">
    <source>
        <dbReference type="Proteomes" id="UP000230605"/>
    </source>
</evidence>
<proteinExistence type="predicted"/>
<evidence type="ECO:0000256" key="1">
    <source>
        <dbReference type="SAM" id="Coils"/>
    </source>
</evidence>